<dbReference type="EMBL" id="NEDP02005577">
    <property type="protein sequence ID" value="OWF37889.1"/>
    <property type="molecule type" value="Genomic_DNA"/>
</dbReference>
<dbReference type="AlphaFoldDB" id="A0A210PN11"/>
<protein>
    <submittedName>
        <fullName evidence="2">Uncharacterized protein</fullName>
    </submittedName>
</protein>
<dbReference type="Proteomes" id="UP000242188">
    <property type="component" value="Unassembled WGS sequence"/>
</dbReference>
<comment type="caution">
    <text evidence="2">The sequence shown here is derived from an EMBL/GenBank/DDBJ whole genome shotgun (WGS) entry which is preliminary data.</text>
</comment>
<keyword evidence="1" id="KW-0732">Signal</keyword>
<evidence type="ECO:0000256" key="1">
    <source>
        <dbReference type="SAM" id="SignalP"/>
    </source>
</evidence>
<feature type="chain" id="PRO_5013256300" evidence="1">
    <location>
        <begin position="28"/>
        <end position="611"/>
    </location>
</feature>
<gene>
    <name evidence="2" type="ORF">KP79_PYT05547</name>
</gene>
<reference evidence="2 3" key="1">
    <citation type="journal article" date="2017" name="Nat. Ecol. Evol.">
        <title>Scallop genome provides insights into evolution of bilaterian karyotype and development.</title>
        <authorList>
            <person name="Wang S."/>
            <person name="Zhang J."/>
            <person name="Jiao W."/>
            <person name="Li J."/>
            <person name="Xun X."/>
            <person name="Sun Y."/>
            <person name="Guo X."/>
            <person name="Huan P."/>
            <person name="Dong B."/>
            <person name="Zhang L."/>
            <person name="Hu X."/>
            <person name="Sun X."/>
            <person name="Wang J."/>
            <person name="Zhao C."/>
            <person name="Wang Y."/>
            <person name="Wang D."/>
            <person name="Huang X."/>
            <person name="Wang R."/>
            <person name="Lv J."/>
            <person name="Li Y."/>
            <person name="Zhang Z."/>
            <person name="Liu B."/>
            <person name="Lu W."/>
            <person name="Hui Y."/>
            <person name="Liang J."/>
            <person name="Zhou Z."/>
            <person name="Hou R."/>
            <person name="Li X."/>
            <person name="Liu Y."/>
            <person name="Li H."/>
            <person name="Ning X."/>
            <person name="Lin Y."/>
            <person name="Zhao L."/>
            <person name="Xing Q."/>
            <person name="Dou J."/>
            <person name="Li Y."/>
            <person name="Mao J."/>
            <person name="Guo H."/>
            <person name="Dou H."/>
            <person name="Li T."/>
            <person name="Mu C."/>
            <person name="Jiang W."/>
            <person name="Fu Q."/>
            <person name="Fu X."/>
            <person name="Miao Y."/>
            <person name="Liu J."/>
            <person name="Yu Q."/>
            <person name="Li R."/>
            <person name="Liao H."/>
            <person name="Li X."/>
            <person name="Kong Y."/>
            <person name="Jiang Z."/>
            <person name="Chourrout D."/>
            <person name="Li R."/>
            <person name="Bao Z."/>
        </authorList>
    </citation>
    <scope>NUCLEOTIDE SEQUENCE [LARGE SCALE GENOMIC DNA]</scope>
    <source>
        <strain evidence="2 3">PY_sf001</strain>
    </source>
</reference>
<sequence>MASGEGFSSFILLILTATLLQRFSVSGKEFKLYAFQFASQHTHQFKARSGAEKELAVSLKTGEMIKLVFCLTEKADVQVSGIVLSNDGGEDELSILLDWDEVGSVMSKDTQLSGQGWNIFESTNPVGLKRTLDAGRHSVTVNVTSSDEFGVEVDAVMIKVSDEDLNEDAFTCNVFCFNDITYAGVEGKDFIASARMEQRSYRTECAEEDNVRIPFYHNRITKFAVKAMHPKYKAFVNHRDSDFTNCRMVNNLLWRFENLTYPFSMKQFKRGKAIITHDKNDDHNIIVTFFSPDGPNKGVVDSEIGSRLYLELRNVMAPIEIGLTFYGRKKEWTKPEFVTFSPEKVNHTWHIPDYTWNESPENIIRLLLPLDLPFEIDVSIVSLNKRKTKEDTAFKYFDNSERIIEGVNVDFFWRADGEMVVKMKDSGKVFTSADYIRIYTHLPWGDDEFSQVFVLYRDGNFRILPVTPIGVDWIPFGSSLLIGESDPDTERPFASISEVEIDIRKNILNLTYANGNTVTIEFHVTYAETSLTVSNINFKNKKVFPFLIYNSMWVSDGNADVDRLRVNGNDARRIMTDWRYLYGTSVAFYRQCLSKHNTMSPDIRLELLEEE</sequence>
<organism evidence="2 3">
    <name type="scientific">Mizuhopecten yessoensis</name>
    <name type="common">Japanese scallop</name>
    <name type="synonym">Patinopecten yessoensis</name>
    <dbReference type="NCBI Taxonomy" id="6573"/>
    <lineage>
        <taxon>Eukaryota</taxon>
        <taxon>Metazoa</taxon>
        <taxon>Spiralia</taxon>
        <taxon>Lophotrochozoa</taxon>
        <taxon>Mollusca</taxon>
        <taxon>Bivalvia</taxon>
        <taxon>Autobranchia</taxon>
        <taxon>Pteriomorphia</taxon>
        <taxon>Pectinida</taxon>
        <taxon>Pectinoidea</taxon>
        <taxon>Pectinidae</taxon>
        <taxon>Mizuhopecten</taxon>
    </lineage>
</organism>
<name>A0A210PN11_MIZYE</name>
<proteinExistence type="predicted"/>
<accession>A0A210PN11</accession>
<keyword evidence="3" id="KW-1185">Reference proteome</keyword>
<feature type="signal peptide" evidence="1">
    <location>
        <begin position="1"/>
        <end position="27"/>
    </location>
</feature>
<evidence type="ECO:0000313" key="3">
    <source>
        <dbReference type="Proteomes" id="UP000242188"/>
    </source>
</evidence>
<dbReference type="OrthoDB" id="6080033at2759"/>
<evidence type="ECO:0000313" key="2">
    <source>
        <dbReference type="EMBL" id="OWF37889.1"/>
    </source>
</evidence>